<name>A0A1J1IA39_9DIPT</name>
<organism evidence="2 3">
    <name type="scientific">Clunio marinus</name>
    <dbReference type="NCBI Taxonomy" id="568069"/>
    <lineage>
        <taxon>Eukaryota</taxon>
        <taxon>Metazoa</taxon>
        <taxon>Ecdysozoa</taxon>
        <taxon>Arthropoda</taxon>
        <taxon>Hexapoda</taxon>
        <taxon>Insecta</taxon>
        <taxon>Pterygota</taxon>
        <taxon>Neoptera</taxon>
        <taxon>Endopterygota</taxon>
        <taxon>Diptera</taxon>
        <taxon>Nematocera</taxon>
        <taxon>Chironomoidea</taxon>
        <taxon>Chironomidae</taxon>
        <taxon>Clunio</taxon>
    </lineage>
</organism>
<sequence length="87" mass="10712">MRLVMLLFCDLCGFEIWVNNARTLSVFKHEQQQRRQLTIKEMPTKRFSCHMELRKDYAKKGMSASQCVVMFWHRFWFNLQRNLFTFK</sequence>
<dbReference type="AlphaFoldDB" id="A0A1J1IA39"/>
<reference evidence="2 3" key="1">
    <citation type="submission" date="2015-04" db="EMBL/GenBank/DDBJ databases">
        <authorList>
            <person name="Syromyatnikov M.Y."/>
            <person name="Popov V.N."/>
        </authorList>
    </citation>
    <scope>NUCLEOTIDE SEQUENCE [LARGE SCALE GENOMIC DNA]</scope>
</reference>
<evidence type="ECO:0000256" key="1">
    <source>
        <dbReference type="SAM" id="SignalP"/>
    </source>
</evidence>
<gene>
    <name evidence="2" type="ORF">CLUMA_CG010500</name>
</gene>
<feature type="chain" id="PRO_5012136522" evidence="1">
    <location>
        <begin position="22"/>
        <end position="87"/>
    </location>
</feature>
<evidence type="ECO:0000313" key="2">
    <source>
        <dbReference type="EMBL" id="CRK97083.1"/>
    </source>
</evidence>
<keyword evidence="3" id="KW-1185">Reference proteome</keyword>
<protein>
    <submittedName>
        <fullName evidence="2">CLUMA_CG010500, isoform A</fullName>
    </submittedName>
</protein>
<dbReference type="EMBL" id="CVRI01000046">
    <property type="protein sequence ID" value="CRK97083.1"/>
    <property type="molecule type" value="Genomic_DNA"/>
</dbReference>
<proteinExistence type="predicted"/>
<accession>A0A1J1IA39</accession>
<feature type="signal peptide" evidence="1">
    <location>
        <begin position="1"/>
        <end position="21"/>
    </location>
</feature>
<keyword evidence="1" id="KW-0732">Signal</keyword>
<dbReference type="Proteomes" id="UP000183832">
    <property type="component" value="Unassembled WGS sequence"/>
</dbReference>
<evidence type="ECO:0000313" key="3">
    <source>
        <dbReference type="Proteomes" id="UP000183832"/>
    </source>
</evidence>